<sequence length="119" mass="13570">MVRTGRPWSTVEHGERAVTQQYGRVADDVDADRVVKGNASNDDDRFQRFCVQERVGGGVWRTVTCARGDIGMGGSVDTWMKTRQRGTSRFRGAFYEDDPRRKRHLGPKWLTPTVSVRVR</sequence>
<dbReference type="AlphaFoldDB" id="G8X1N0"/>
<dbReference type="HOGENOM" id="CLU_2060033_0_0_11"/>
<dbReference type="EMBL" id="CP003219">
    <property type="protein sequence ID" value="AEW92559.1"/>
    <property type="molecule type" value="Genomic_DNA"/>
</dbReference>
<accession>G8X1N0</accession>
<dbReference type="KEGG" id="scy:SCATT_01880"/>
<keyword evidence="2" id="KW-1185">Reference proteome</keyword>
<reference evidence="2" key="1">
    <citation type="submission" date="2011-12" db="EMBL/GenBank/DDBJ databases">
        <title>Complete genome sequence of Streptomyces cattleya strain DSM 46488.</title>
        <authorList>
            <person name="Ou H.-Y."/>
            <person name="Li P."/>
            <person name="Zhao C."/>
            <person name="O'Hagan D."/>
            <person name="Deng Z."/>
        </authorList>
    </citation>
    <scope>NUCLEOTIDE SEQUENCE [LARGE SCALE GENOMIC DNA]</scope>
    <source>
        <strain evidence="2">ATCC 35852 / DSM 46488 / JCM 4925 / NBRC 14057 / NRRL 8057</strain>
    </source>
</reference>
<organism evidence="1 2">
    <name type="scientific">Streptantibioticus cattleyicolor (strain ATCC 35852 / DSM 46488 / JCM 4925 / NBRC 14057 / NRRL 8057)</name>
    <name type="common">Streptomyces cattleya</name>
    <dbReference type="NCBI Taxonomy" id="1003195"/>
    <lineage>
        <taxon>Bacteria</taxon>
        <taxon>Bacillati</taxon>
        <taxon>Actinomycetota</taxon>
        <taxon>Actinomycetes</taxon>
        <taxon>Kitasatosporales</taxon>
        <taxon>Streptomycetaceae</taxon>
        <taxon>Streptantibioticus</taxon>
    </lineage>
</organism>
<protein>
    <submittedName>
        <fullName evidence="1">Uncharacterized protein</fullName>
    </submittedName>
</protein>
<name>G8X1N0_STREN</name>
<evidence type="ECO:0000313" key="1">
    <source>
        <dbReference type="EMBL" id="AEW92559.1"/>
    </source>
</evidence>
<proteinExistence type="predicted"/>
<gene>
    <name evidence="1" type="ordered locus">SCATT_01880</name>
</gene>
<evidence type="ECO:0000313" key="2">
    <source>
        <dbReference type="Proteomes" id="UP000007842"/>
    </source>
</evidence>
<dbReference type="Proteomes" id="UP000007842">
    <property type="component" value="Chromosome"/>
</dbReference>
<dbReference type="PATRIC" id="fig|1003195.29.peg.184"/>